<dbReference type="PRINTS" id="PR00092">
    <property type="entry name" value="TYROSINASE"/>
</dbReference>
<feature type="domain" description="Tyrosinase copper-binding" evidence="4">
    <location>
        <begin position="114"/>
        <end position="131"/>
    </location>
</feature>
<feature type="signal peptide" evidence="3">
    <location>
        <begin position="1"/>
        <end position="24"/>
    </location>
</feature>
<comment type="caution">
    <text evidence="6">The sequence shown here is derived from an EMBL/GenBank/DDBJ whole genome shotgun (WGS) entry which is preliminary data.</text>
</comment>
<dbReference type="PANTHER" id="PTHR11474">
    <property type="entry name" value="TYROSINASE FAMILY MEMBER"/>
    <property type="match status" value="1"/>
</dbReference>
<dbReference type="Proteomes" id="UP001390339">
    <property type="component" value="Unassembled WGS sequence"/>
</dbReference>
<evidence type="ECO:0000313" key="7">
    <source>
        <dbReference type="Proteomes" id="UP001390339"/>
    </source>
</evidence>
<keyword evidence="3" id="KW-0732">Signal</keyword>
<feature type="compositionally biased region" description="Pro residues" evidence="2">
    <location>
        <begin position="527"/>
        <end position="536"/>
    </location>
</feature>
<keyword evidence="7" id="KW-1185">Reference proteome</keyword>
<feature type="compositionally biased region" description="Low complexity" evidence="2">
    <location>
        <begin position="594"/>
        <end position="614"/>
    </location>
</feature>
<feature type="region of interest" description="Disordered" evidence="2">
    <location>
        <begin position="434"/>
        <end position="563"/>
    </location>
</feature>
<gene>
    <name evidence="6" type="ORF">PGQ11_003793</name>
</gene>
<feature type="region of interest" description="Disordered" evidence="2">
    <location>
        <begin position="584"/>
        <end position="622"/>
    </location>
</feature>
<dbReference type="Pfam" id="PF00264">
    <property type="entry name" value="Tyrosinase"/>
    <property type="match status" value="1"/>
</dbReference>
<feature type="domain" description="Tyrosinase copper-binding" evidence="5">
    <location>
        <begin position="325"/>
        <end position="336"/>
    </location>
</feature>
<feature type="compositionally biased region" description="Low complexity" evidence="2">
    <location>
        <begin position="436"/>
        <end position="449"/>
    </location>
</feature>
<feature type="compositionally biased region" description="Pro residues" evidence="2">
    <location>
        <begin position="450"/>
        <end position="459"/>
    </location>
</feature>
<feature type="compositionally biased region" description="Gly residues" evidence="2">
    <location>
        <begin position="502"/>
        <end position="519"/>
    </location>
</feature>
<name>A0ABR2J691_9PEZI</name>
<evidence type="ECO:0000256" key="1">
    <source>
        <dbReference type="ARBA" id="ARBA00022723"/>
    </source>
</evidence>
<dbReference type="EMBL" id="JAPCWZ010000003">
    <property type="protein sequence ID" value="KAK8873279.1"/>
    <property type="molecule type" value="Genomic_DNA"/>
</dbReference>
<dbReference type="InterPro" id="IPR008922">
    <property type="entry name" value="Di-copper_centre_dom_sf"/>
</dbReference>
<feature type="compositionally biased region" description="Low complexity" evidence="2">
    <location>
        <begin position="537"/>
        <end position="553"/>
    </location>
</feature>
<dbReference type="InterPro" id="IPR002227">
    <property type="entry name" value="Tyrosinase_Cu-bd"/>
</dbReference>
<dbReference type="SUPFAM" id="SSF48056">
    <property type="entry name" value="Di-copper centre-containing domain"/>
    <property type="match status" value="1"/>
</dbReference>
<evidence type="ECO:0000259" key="5">
    <source>
        <dbReference type="PROSITE" id="PS00498"/>
    </source>
</evidence>
<evidence type="ECO:0000256" key="3">
    <source>
        <dbReference type="SAM" id="SignalP"/>
    </source>
</evidence>
<dbReference type="Gene3D" id="1.10.1280.10">
    <property type="entry name" value="Di-copper center containing domain from catechol oxidase"/>
    <property type="match status" value="1"/>
</dbReference>
<proteinExistence type="predicted"/>
<feature type="chain" id="PRO_5046812512" description="Tyrosinase copper-binding domain-containing protein" evidence="3">
    <location>
        <begin position="25"/>
        <end position="844"/>
    </location>
</feature>
<keyword evidence="1" id="KW-0479">Metal-binding</keyword>
<dbReference type="PROSITE" id="PS00497">
    <property type="entry name" value="TYROSINASE_1"/>
    <property type="match status" value="1"/>
</dbReference>
<dbReference type="PANTHER" id="PTHR11474:SF131">
    <property type="entry name" value="TYROSINASE COPPER-BINDING DOMAIN-CONTAINING PROTEIN"/>
    <property type="match status" value="1"/>
</dbReference>
<organism evidence="6 7">
    <name type="scientific">Apiospora arundinis</name>
    <dbReference type="NCBI Taxonomy" id="335852"/>
    <lineage>
        <taxon>Eukaryota</taxon>
        <taxon>Fungi</taxon>
        <taxon>Dikarya</taxon>
        <taxon>Ascomycota</taxon>
        <taxon>Pezizomycotina</taxon>
        <taxon>Sordariomycetes</taxon>
        <taxon>Xylariomycetidae</taxon>
        <taxon>Amphisphaeriales</taxon>
        <taxon>Apiosporaceae</taxon>
        <taxon>Apiospora</taxon>
    </lineage>
</organism>
<protein>
    <recommendedName>
        <fullName evidence="4 5">Tyrosinase copper-binding domain-containing protein</fullName>
    </recommendedName>
</protein>
<evidence type="ECO:0000259" key="4">
    <source>
        <dbReference type="PROSITE" id="PS00497"/>
    </source>
</evidence>
<dbReference type="InterPro" id="IPR050316">
    <property type="entry name" value="Tyrosinase/Hemocyanin"/>
</dbReference>
<sequence length="844" mass="88070">MPPLGKCVRLAAVALSFTSQTVWGQSNKFIVTGLSSGVNTATGQRPVRQNVNTFAASGGPQWDLFILGLQAFQAAPESDQLSYFGIAGIHGRPFVAWNGVNAVPGGSGGGFCPHGEIMFPAWHRPYVAAYEQVLGSYVAKVAANYTGSNAASYQAAAQTWRLPFWDWAADPALPPSASTPTITVNGPGGQVTIENPLYRYKWQRFPLNHANNYFPTNTDYNCWGWPTTTRQPNSQGVDQLSIVNQQLSTDPSPLKDQVVSCRRDIAETSNGSLTNKLQYLVMSSVTDFNTMASSGTAGTSFEDPHNDVHNSMYAIMSSLDYSGFDPIFFLHHAQIDRLIALWQAINYNNTVMTGSYRTRGLYATAAGTSITADTDLKPFYRDANNFHTGRTASTTKNFGYSYPEISNDWSLSKDQLRTSVIRSVNILYGDGSLAGNPASSSSSPSSTPSSAPPSSPSPSPTSTAVQQQQQPTSNPVTSQQPMTAASTPAQPTTTTAVNNNPGGNGGGGGGWNWWGGWPWGGWDQWRPGPPSAPAAPAPAKGQGPPAPAKAGPRGKLGKRNDSSFGGASGAAAIAAVKNRHVGKAIRRRGCSQKPAVPAPASDSPAPSPVNNAAAGYSDSSPTTVVGPTVTVIPTPAVNAEAVTPPPFNSSRSANTTTLYALTVQVERSDLPLPCSIIFALGSQTAGQMTVLSMPATGLTHSQIPLKRAIGKLGLTDEIDRDDGPSAIAKLTSILQASIRMANGTIVTNPKVPSLKIQVQAQSVEPAASIDHFPIYSEPLKGPTVSSSNSSTVVAAADNGGDKIVLLAPVGGANLTTTKVAASAAGAAAAAALNGTAANNTAAER</sequence>
<evidence type="ECO:0000256" key="2">
    <source>
        <dbReference type="SAM" id="MobiDB-lite"/>
    </source>
</evidence>
<accession>A0ABR2J691</accession>
<feature type="compositionally biased region" description="Low complexity" evidence="2">
    <location>
        <begin position="460"/>
        <end position="501"/>
    </location>
</feature>
<evidence type="ECO:0000313" key="6">
    <source>
        <dbReference type="EMBL" id="KAK8873279.1"/>
    </source>
</evidence>
<reference evidence="6 7" key="1">
    <citation type="journal article" date="2024" name="IMA Fungus">
        <title>Apiospora arundinis, a panoply of carbohydrate-active enzymes and secondary metabolites.</title>
        <authorList>
            <person name="Sorensen T."/>
            <person name="Petersen C."/>
            <person name="Muurmann A.T."/>
            <person name="Christiansen J.V."/>
            <person name="Brundto M.L."/>
            <person name="Overgaard C.K."/>
            <person name="Boysen A.T."/>
            <person name="Wollenberg R.D."/>
            <person name="Larsen T.O."/>
            <person name="Sorensen J.L."/>
            <person name="Nielsen K.L."/>
            <person name="Sondergaard T.E."/>
        </authorList>
    </citation>
    <scope>NUCLEOTIDE SEQUENCE [LARGE SCALE GENOMIC DNA]</scope>
    <source>
        <strain evidence="6 7">AAU 773</strain>
    </source>
</reference>
<dbReference type="PROSITE" id="PS00498">
    <property type="entry name" value="TYROSINASE_2"/>
    <property type="match status" value="1"/>
</dbReference>